<sequence>MCSAPYNEFYVLNICCSDFILSKQWKDLWKRLTILTLFHHEFVKAASFNKFASEVLSARDASISLLNNPRNSHLKLRNTFQHKIVLSTPNLSSLTIIDHYGVSHEPLSSPSNLSCLEEGTIDTDTNISYSVFIGWLQVFTNVKILTLSSDTLRLLKELSNLPTMRTQPPRFVRLETLKVKMIPYVEISYEELKRAVEYLLQNSQLIRVVVIKC</sequence>
<protein>
    <recommendedName>
        <fullName evidence="4">FBD domain-containing protein</fullName>
    </recommendedName>
</protein>
<keyword evidence="3" id="KW-1185">Reference proteome</keyword>
<dbReference type="InParanoid" id="A0A0R0HSX8"/>
<dbReference type="Proteomes" id="UP000008827">
    <property type="component" value="Chromosome 10"/>
</dbReference>
<dbReference type="EnsemblPlants" id="KRH33617">
    <property type="protein sequence ID" value="KRH33617"/>
    <property type="gene ID" value="GLYMA_10G136200"/>
</dbReference>
<evidence type="ECO:0000313" key="2">
    <source>
        <dbReference type="EnsemblPlants" id="KRH33617"/>
    </source>
</evidence>
<evidence type="ECO:0000313" key="3">
    <source>
        <dbReference type="Proteomes" id="UP000008827"/>
    </source>
</evidence>
<reference evidence="2" key="2">
    <citation type="submission" date="2018-02" db="UniProtKB">
        <authorList>
            <consortium name="EnsemblPlants"/>
        </authorList>
    </citation>
    <scope>IDENTIFICATION</scope>
    <source>
        <strain evidence="2">Williams 82</strain>
    </source>
</reference>
<name>A0A0R0HSX8_SOYBN</name>
<proteinExistence type="predicted"/>
<reference evidence="1 2" key="1">
    <citation type="journal article" date="2010" name="Nature">
        <title>Genome sequence of the palaeopolyploid soybean.</title>
        <authorList>
            <person name="Schmutz J."/>
            <person name="Cannon S.B."/>
            <person name="Schlueter J."/>
            <person name="Ma J."/>
            <person name="Mitros T."/>
            <person name="Nelson W."/>
            <person name="Hyten D.L."/>
            <person name="Song Q."/>
            <person name="Thelen J.J."/>
            <person name="Cheng J."/>
            <person name="Xu D."/>
            <person name="Hellsten U."/>
            <person name="May G.D."/>
            <person name="Yu Y."/>
            <person name="Sakurai T."/>
            <person name="Umezawa T."/>
            <person name="Bhattacharyya M.K."/>
            <person name="Sandhu D."/>
            <person name="Valliyodan B."/>
            <person name="Lindquist E."/>
            <person name="Peto M."/>
            <person name="Grant D."/>
            <person name="Shu S."/>
            <person name="Goodstein D."/>
            <person name="Barry K."/>
            <person name="Futrell-Griggs M."/>
            <person name="Abernathy B."/>
            <person name="Du J."/>
            <person name="Tian Z."/>
            <person name="Zhu L."/>
            <person name="Gill N."/>
            <person name="Joshi T."/>
            <person name="Libault M."/>
            <person name="Sethuraman A."/>
            <person name="Zhang X.-C."/>
            <person name="Shinozaki K."/>
            <person name="Nguyen H.T."/>
            <person name="Wing R.A."/>
            <person name="Cregan P."/>
            <person name="Specht J."/>
            <person name="Grimwood J."/>
            <person name="Rokhsar D."/>
            <person name="Stacey G."/>
            <person name="Shoemaker R.C."/>
            <person name="Jackson S.A."/>
        </authorList>
    </citation>
    <scope>NUCLEOTIDE SEQUENCE [LARGE SCALE GENOMIC DNA]</scope>
    <source>
        <strain evidence="2">cv. Williams 82</strain>
        <tissue evidence="1">Callus</tissue>
    </source>
</reference>
<evidence type="ECO:0008006" key="4">
    <source>
        <dbReference type="Google" id="ProtNLM"/>
    </source>
</evidence>
<dbReference type="AlphaFoldDB" id="A0A0R0HSX8"/>
<dbReference type="Gramene" id="KRH33617">
    <property type="protein sequence ID" value="KRH33617"/>
    <property type="gene ID" value="GLYMA_10G136200"/>
</dbReference>
<reference evidence="1" key="3">
    <citation type="submission" date="2018-07" db="EMBL/GenBank/DDBJ databases">
        <title>WGS assembly of Glycine max.</title>
        <authorList>
            <person name="Schmutz J."/>
            <person name="Cannon S."/>
            <person name="Schlueter J."/>
            <person name="Ma J."/>
            <person name="Mitros T."/>
            <person name="Nelson W."/>
            <person name="Hyten D."/>
            <person name="Song Q."/>
            <person name="Thelen J."/>
            <person name="Cheng J."/>
            <person name="Xu D."/>
            <person name="Hellsten U."/>
            <person name="May G."/>
            <person name="Yu Y."/>
            <person name="Sakurai T."/>
            <person name="Umezawa T."/>
            <person name="Bhattacharyya M."/>
            <person name="Sandhu D."/>
            <person name="Valliyodan B."/>
            <person name="Lindquist E."/>
            <person name="Peto M."/>
            <person name="Grant D."/>
            <person name="Shu S."/>
            <person name="Goodstein D."/>
            <person name="Barry K."/>
            <person name="Futrell-Griggs M."/>
            <person name="Abernathy B."/>
            <person name="Du J."/>
            <person name="Tian Z."/>
            <person name="Zhu L."/>
            <person name="Gill N."/>
            <person name="Joshi T."/>
            <person name="Libault M."/>
            <person name="Sethuraman A."/>
            <person name="Zhang X."/>
            <person name="Shinozaki K."/>
            <person name="Nguyen H."/>
            <person name="Wing R."/>
            <person name="Cregan P."/>
            <person name="Specht J."/>
            <person name="Grimwood J."/>
            <person name="Rokhsar D."/>
            <person name="Stacey G."/>
            <person name="Shoemaker R."/>
            <person name="Jackson S."/>
        </authorList>
    </citation>
    <scope>NUCLEOTIDE SEQUENCE</scope>
    <source>
        <tissue evidence="1">Callus</tissue>
    </source>
</reference>
<dbReference type="EMBL" id="CM000843">
    <property type="protein sequence ID" value="KRH33617.1"/>
    <property type="molecule type" value="Genomic_DNA"/>
</dbReference>
<accession>A0A0R0HSX8</accession>
<evidence type="ECO:0000313" key="1">
    <source>
        <dbReference type="EMBL" id="KRH33617.1"/>
    </source>
</evidence>
<organism evidence="1">
    <name type="scientific">Glycine max</name>
    <name type="common">Soybean</name>
    <name type="synonym">Glycine hispida</name>
    <dbReference type="NCBI Taxonomy" id="3847"/>
    <lineage>
        <taxon>Eukaryota</taxon>
        <taxon>Viridiplantae</taxon>
        <taxon>Streptophyta</taxon>
        <taxon>Embryophyta</taxon>
        <taxon>Tracheophyta</taxon>
        <taxon>Spermatophyta</taxon>
        <taxon>Magnoliopsida</taxon>
        <taxon>eudicotyledons</taxon>
        <taxon>Gunneridae</taxon>
        <taxon>Pentapetalae</taxon>
        <taxon>rosids</taxon>
        <taxon>fabids</taxon>
        <taxon>Fabales</taxon>
        <taxon>Fabaceae</taxon>
        <taxon>Papilionoideae</taxon>
        <taxon>50 kb inversion clade</taxon>
        <taxon>NPAAA clade</taxon>
        <taxon>indigoferoid/millettioid clade</taxon>
        <taxon>Phaseoleae</taxon>
        <taxon>Glycine</taxon>
        <taxon>Glycine subgen. Soja</taxon>
    </lineage>
</organism>
<gene>
    <name evidence="1" type="ORF">GLYMA_10G136200</name>
</gene>
<dbReference type="OrthoDB" id="10626044at2759"/>